<name>A0A1H8URN9_9FIRM</name>
<evidence type="ECO:0000256" key="8">
    <source>
        <dbReference type="HAMAP-Rule" id="MF_02220"/>
    </source>
</evidence>
<feature type="active site" description="Proton acceptor" evidence="8">
    <location>
        <position position="238"/>
    </location>
</feature>
<dbReference type="GO" id="GO:0005998">
    <property type="term" value="P:xylulose catabolic process"/>
    <property type="evidence" value="ECO:0007669"/>
    <property type="project" value="UniProtKB-UniRule"/>
</dbReference>
<evidence type="ECO:0000256" key="6">
    <source>
        <dbReference type="ARBA" id="ARBA00022840"/>
    </source>
</evidence>
<keyword evidence="6 8" id="KW-0067">ATP-binding</keyword>
<feature type="domain" description="Carbohydrate kinase FGGY C-terminal" evidence="12">
    <location>
        <begin position="256"/>
        <end position="440"/>
    </location>
</feature>
<dbReference type="EMBL" id="FODY01000009">
    <property type="protein sequence ID" value="SEP05831.1"/>
    <property type="molecule type" value="Genomic_DNA"/>
</dbReference>
<dbReference type="InterPro" id="IPR000577">
    <property type="entry name" value="Carb_kinase_FGGY"/>
</dbReference>
<dbReference type="Pfam" id="PF00370">
    <property type="entry name" value="FGGY_N"/>
    <property type="match status" value="1"/>
</dbReference>
<dbReference type="Gene3D" id="3.30.420.40">
    <property type="match status" value="2"/>
</dbReference>
<evidence type="ECO:0000256" key="2">
    <source>
        <dbReference type="ARBA" id="ARBA00022629"/>
    </source>
</evidence>
<dbReference type="OrthoDB" id="9805576at2"/>
<evidence type="ECO:0000313" key="14">
    <source>
        <dbReference type="Proteomes" id="UP000198847"/>
    </source>
</evidence>
<dbReference type="GO" id="GO:0005524">
    <property type="term" value="F:ATP binding"/>
    <property type="evidence" value="ECO:0007669"/>
    <property type="project" value="UniProtKB-UniRule"/>
</dbReference>
<keyword evidence="2 8" id="KW-0859">Xylose metabolism</keyword>
<evidence type="ECO:0000256" key="3">
    <source>
        <dbReference type="ARBA" id="ARBA00022679"/>
    </source>
</evidence>
<evidence type="ECO:0000259" key="11">
    <source>
        <dbReference type="Pfam" id="PF00370"/>
    </source>
</evidence>
<comment type="similarity">
    <text evidence="1 8 9">Belongs to the FGGY kinase family.</text>
</comment>
<evidence type="ECO:0000256" key="7">
    <source>
        <dbReference type="ARBA" id="ARBA00023277"/>
    </source>
</evidence>
<evidence type="ECO:0000256" key="9">
    <source>
        <dbReference type="RuleBase" id="RU003733"/>
    </source>
</evidence>
<keyword evidence="4 8" id="KW-0547">Nucleotide-binding</keyword>
<dbReference type="RefSeq" id="WP_091746237.1">
    <property type="nucleotide sequence ID" value="NZ_FODY01000009.1"/>
</dbReference>
<dbReference type="InterPro" id="IPR043129">
    <property type="entry name" value="ATPase_NBD"/>
</dbReference>
<evidence type="ECO:0000256" key="5">
    <source>
        <dbReference type="ARBA" id="ARBA00022777"/>
    </source>
</evidence>
<dbReference type="PROSITE" id="PS00445">
    <property type="entry name" value="FGGY_KINASES_2"/>
    <property type="match status" value="1"/>
</dbReference>
<keyword evidence="14" id="KW-1185">Reference proteome</keyword>
<dbReference type="GO" id="GO:0042732">
    <property type="term" value="P:D-xylose metabolic process"/>
    <property type="evidence" value="ECO:0007669"/>
    <property type="project" value="UniProtKB-KW"/>
</dbReference>
<dbReference type="PROSITE" id="PS00933">
    <property type="entry name" value="FGGY_KINASES_1"/>
    <property type="match status" value="1"/>
</dbReference>
<dbReference type="GO" id="GO:0004856">
    <property type="term" value="F:D-xylulokinase activity"/>
    <property type="evidence" value="ECO:0007669"/>
    <property type="project" value="UniProtKB-UniRule"/>
</dbReference>
<keyword evidence="3 8" id="KW-0808">Transferase</keyword>
<comment type="catalytic activity">
    <reaction evidence="8 10">
        <text>D-xylulose + ATP = D-xylulose 5-phosphate + ADP + H(+)</text>
        <dbReference type="Rhea" id="RHEA:10964"/>
        <dbReference type="ChEBI" id="CHEBI:15378"/>
        <dbReference type="ChEBI" id="CHEBI:17140"/>
        <dbReference type="ChEBI" id="CHEBI:30616"/>
        <dbReference type="ChEBI" id="CHEBI:57737"/>
        <dbReference type="ChEBI" id="CHEBI:456216"/>
        <dbReference type="EC" id="2.7.1.17"/>
    </reaction>
</comment>
<dbReference type="PANTHER" id="PTHR43095:SF5">
    <property type="entry name" value="XYLULOSE KINASE"/>
    <property type="match status" value="1"/>
</dbReference>
<evidence type="ECO:0000313" key="13">
    <source>
        <dbReference type="EMBL" id="SEP05831.1"/>
    </source>
</evidence>
<feature type="domain" description="Carbohydrate kinase FGGY N-terminal" evidence="11">
    <location>
        <begin position="3"/>
        <end position="245"/>
    </location>
</feature>
<dbReference type="EC" id="2.7.1.17" evidence="8 10"/>
<feature type="binding site" evidence="8">
    <location>
        <begin position="80"/>
        <end position="81"/>
    </location>
    <ligand>
        <name>substrate</name>
    </ligand>
</feature>
<reference evidence="13 14" key="1">
    <citation type="submission" date="2016-10" db="EMBL/GenBank/DDBJ databases">
        <authorList>
            <person name="de Groot N.N."/>
        </authorList>
    </citation>
    <scope>NUCLEOTIDE SEQUENCE [LARGE SCALE GENOMIC DNA]</scope>
    <source>
        <strain evidence="13 14">DSM 13305</strain>
    </source>
</reference>
<sequence length="496" mass="53590">MSFLGIDLGTSSAKLLLLDKEQGILQTVSKEYPVFYPRPGWAEQKPEDWWNAVRDGIRELLNKPGISAGQVAAVGFSGQMHGLVLLDGQQQVLAPALLWCDQRTQAECDELAEKLGSRLVEYTGNQALTGFTAPKVLWMKKHRPDIFRAIRHVLLPKDYIRWQLTGDFATDVSDASGTLFFDVAKRQWSAEMLAFLGLPAAVVPACYESCTVTGYITRQAADETGLPAGIPVVGGGGDQASGAIGTGIVRTGGISVALGTSGVVFACQETYSVDKENRLHAFCHANGKWHVMGVMLAAAACLKWWVNEACKLEEAGFDLLLREAQQIPAGSEGLIFLPYLLGERSPYSDPNARGAFIGLTVKHGRGHMTRAVLEGVAMGLRDLLEIAKEQQLPIQEIRVSGGGAKSALWRQILADVLGHPVCMVNSVEGPALGAAIMAAVGNGAYASLEAACDAIVKVVETKVPVPVNMDTYNDLYTVYHQLYHRLRETFDGLSHV</sequence>
<dbReference type="InterPro" id="IPR050406">
    <property type="entry name" value="FGGY_Carb_Kinase"/>
</dbReference>
<comment type="function">
    <text evidence="8">Catalyzes the phosphorylation of D-xylulose to D-xylulose 5-phosphate.</text>
</comment>
<gene>
    <name evidence="8 10" type="primary">xylB</name>
    <name evidence="13" type="ORF">SAMN04490178_10993</name>
</gene>
<evidence type="ECO:0000259" key="12">
    <source>
        <dbReference type="Pfam" id="PF02782"/>
    </source>
</evidence>
<dbReference type="NCBIfam" id="TIGR01312">
    <property type="entry name" value="XylB"/>
    <property type="match status" value="1"/>
</dbReference>
<dbReference type="Proteomes" id="UP000198847">
    <property type="component" value="Unassembled WGS sequence"/>
</dbReference>
<evidence type="ECO:0000256" key="1">
    <source>
        <dbReference type="ARBA" id="ARBA00009156"/>
    </source>
</evidence>
<dbReference type="PIRSF" id="PIRSF000538">
    <property type="entry name" value="GlpK"/>
    <property type="match status" value="1"/>
</dbReference>
<proteinExistence type="inferred from homology"/>
<keyword evidence="5 8" id="KW-0418">Kinase</keyword>
<protein>
    <recommendedName>
        <fullName evidence="8 10">Xylulose kinase</fullName>
        <shortName evidence="8 10">Xylulokinase</shortName>
        <ecNumber evidence="8 10">2.7.1.17</ecNumber>
    </recommendedName>
</protein>
<dbReference type="InterPro" id="IPR018483">
    <property type="entry name" value="Carb_kinase_FGGY_CS"/>
</dbReference>
<dbReference type="SUPFAM" id="SSF53067">
    <property type="entry name" value="Actin-like ATPase domain"/>
    <property type="match status" value="2"/>
</dbReference>
<dbReference type="AlphaFoldDB" id="A0A1H8URN9"/>
<dbReference type="Pfam" id="PF02782">
    <property type="entry name" value="FGGY_C"/>
    <property type="match status" value="1"/>
</dbReference>
<dbReference type="InterPro" id="IPR018485">
    <property type="entry name" value="FGGY_C"/>
</dbReference>
<dbReference type="InterPro" id="IPR018484">
    <property type="entry name" value="FGGY_N"/>
</dbReference>
<dbReference type="InterPro" id="IPR006000">
    <property type="entry name" value="Xylulokinase"/>
</dbReference>
<evidence type="ECO:0000256" key="4">
    <source>
        <dbReference type="ARBA" id="ARBA00022741"/>
    </source>
</evidence>
<accession>A0A1H8URN9</accession>
<dbReference type="STRING" id="112903.SAMN04490178_10993"/>
<evidence type="ECO:0000256" key="10">
    <source>
        <dbReference type="RuleBase" id="RU364073"/>
    </source>
</evidence>
<dbReference type="CDD" id="cd07808">
    <property type="entry name" value="ASKHA_NBD_FGGY_EcXK-like"/>
    <property type="match status" value="1"/>
</dbReference>
<dbReference type="HAMAP" id="MF_02220">
    <property type="entry name" value="XylB"/>
    <property type="match status" value="1"/>
</dbReference>
<keyword evidence="7 8" id="KW-0119">Carbohydrate metabolism</keyword>
<feature type="site" description="Important for activity" evidence="8">
    <location>
        <position position="7"/>
    </location>
</feature>
<organism evidence="13 14">
    <name type="scientific">Propionispora vibrioides</name>
    <dbReference type="NCBI Taxonomy" id="112903"/>
    <lineage>
        <taxon>Bacteria</taxon>
        <taxon>Bacillati</taxon>
        <taxon>Bacillota</taxon>
        <taxon>Negativicutes</taxon>
        <taxon>Selenomonadales</taxon>
        <taxon>Sporomusaceae</taxon>
        <taxon>Propionispora</taxon>
    </lineage>
</organism>
<dbReference type="PANTHER" id="PTHR43095">
    <property type="entry name" value="SUGAR KINASE"/>
    <property type="match status" value="1"/>
</dbReference>